<dbReference type="GO" id="GO:0003677">
    <property type="term" value="F:DNA binding"/>
    <property type="evidence" value="ECO:0007669"/>
    <property type="project" value="UniProtKB-KW"/>
</dbReference>
<dbReference type="GO" id="GO:0005634">
    <property type="term" value="C:nucleus"/>
    <property type="evidence" value="ECO:0007669"/>
    <property type="project" value="UniProtKB-SubCell"/>
</dbReference>
<feature type="region of interest" description="Disordered" evidence="6">
    <location>
        <begin position="111"/>
        <end position="143"/>
    </location>
</feature>
<protein>
    <recommendedName>
        <fullName evidence="7">TF-B3 domain-containing protein</fullName>
    </recommendedName>
</protein>
<evidence type="ECO:0000256" key="1">
    <source>
        <dbReference type="ARBA" id="ARBA00004123"/>
    </source>
</evidence>
<keyword evidence="3" id="KW-0238">DNA-binding</keyword>
<organism evidence="8 9">
    <name type="scientific">Protea cynaroides</name>
    <dbReference type="NCBI Taxonomy" id="273540"/>
    <lineage>
        <taxon>Eukaryota</taxon>
        <taxon>Viridiplantae</taxon>
        <taxon>Streptophyta</taxon>
        <taxon>Embryophyta</taxon>
        <taxon>Tracheophyta</taxon>
        <taxon>Spermatophyta</taxon>
        <taxon>Magnoliopsida</taxon>
        <taxon>Proteales</taxon>
        <taxon>Proteaceae</taxon>
        <taxon>Protea</taxon>
    </lineage>
</organism>
<dbReference type="InterPro" id="IPR003340">
    <property type="entry name" value="B3_DNA-bd"/>
</dbReference>
<evidence type="ECO:0000256" key="2">
    <source>
        <dbReference type="ARBA" id="ARBA00023015"/>
    </source>
</evidence>
<evidence type="ECO:0000256" key="5">
    <source>
        <dbReference type="ARBA" id="ARBA00023242"/>
    </source>
</evidence>
<dbReference type="OrthoDB" id="1666376at2759"/>
<gene>
    <name evidence="8" type="ORF">NE237_018591</name>
</gene>
<dbReference type="Pfam" id="PF02362">
    <property type="entry name" value="B3"/>
    <property type="match status" value="1"/>
</dbReference>
<dbReference type="EMBL" id="JAMYWD010000007">
    <property type="protein sequence ID" value="KAJ4966742.1"/>
    <property type="molecule type" value="Genomic_DNA"/>
</dbReference>
<dbReference type="PANTHER" id="PTHR31920:SF149">
    <property type="entry name" value="B3 DOMAIN-CONTAINING PROTEIN OS01G0723500-LIKE ISOFORM X1"/>
    <property type="match status" value="1"/>
</dbReference>
<keyword evidence="4" id="KW-0804">Transcription</keyword>
<evidence type="ECO:0000313" key="9">
    <source>
        <dbReference type="Proteomes" id="UP001141806"/>
    </source>
</evidence>
<evidence type="ECO:0000259" key="7">
    <source>
        <dbReference type="PROSITE" id="PS50863"/>
    </source>
</evidence>
<dbReference type="PROSITE" id="PS50863">
    <property type="entry name" value="B3"/>
    <property type="match status" value="1"/>
</dbReference>
<keyword evidence="9" id="KW-1185">Reference proteome</keyword>
<keyword evidence="5" id="KW-0539">Nucleus</keyword>
<dbReference type="PANTHER" id="PTHR31920">
    <property type="entry name" value="B3 DOMAIN-CONTAINING"/>
    <property type="match status" value="1"/>
</dbReference>
<feature type="domain" description="TF-B3" evidence="7">
    <location>
        <begin position="11"/>
        <end position="104"/>
    </location>
</feature>
<dbReference type="InterPro" id="IPR015300">
    <property type="entry name" value="DNA-bd_pseudobarrel_sf"/>
</dbReference>
<accession>A0A9Q0KA90</accession>
<proteinExistence type="predicted"/>
<dbReference type="Gene3D" id="2.40.330.10">
    <property type="entry name" value="DNA-binding pseudobarrel domain"/>
    <property type="match status" value="1"/>
</dbReference>
<dbReference type="SUPFAM" id="SSF101936">
    <property type="entry name" value="DNA-binding pseudobarrel domain"/>
    <property type="match status" value="1"/>
</dbReference>
<keyword evidence="2" id="KW-0805">Transcription regulation</keyword>
<dbReference type="Proteomes" id="UP001141806">
    <property type="component" value="Unassembled WGS sequence"/>
</dbReference>
<comment type="subcellular location">
    <subcellularLocation>
        <location evidence="1">Nucleus</location>
    </subcellularLocation>
</comment>
<evidence type="ECO:0000256" key="6">
    <source>
        <dbReference type="SAM" id="MobiDB-lite"/>
    </source>
</evidence>
<comment type="caution">
    <text evidence="8">The sequence shown here is derived from an EMBL/GenBank/DDBJ whole genome shotgun (WGS) entry which is preliminary data.</text>
</comment>
<dbReference type="AlphaFoldDB" id="A0A9Q0KA90"/>
<evidence type="ECO:0000256" key="3">
    <source>
        <dbReference type="ARBA" id="ARBA00023125"/>
    </source>
</evidence>
<dbReference type="CDD" id="cd10017">
    <property type="entry name" value="B3_DNA"/>
    <property type="match status" value="1"/>
</dbReference>
<evidence type="ECO:0000313" key="8">
    <source>
        <dbReference type="EMBL" id="KAJ4966742.1"/>
    </source>
</evidence>
<name>A0A9Q0KA90_9MAGN</name>
<dbReference type="InterPro" id="IPR050655">
    <property type="entry name" value="Plant_B3_domain"/>
</dbReference>
<dbReference type="SMART" id="SM01019">
    <property type="entry name" value="B3"/>
    <property type="match status" value="1"/>
</dbReference>
<sequence>MGRKPIHQNIKPSFFKVLLGGFEKQLSIPPEFIKHVNDKLPGNLYLRSPNGTWWWVKMKKIKDGWFFRKGWNHFVTYHSLKVGEFLVFYYKGNSKFSVTIYDRSACEKEPPLAKKKRNGHEEVESNSTHVTKKAVEPGESSVSKKKRIRAHKIEMNGEFEAVCLLKTERPHFTQIMRTHNIFQITVPRAFGVK</sequence>
<reference evidence="8" key="1">
    <citation type="journal article" date="2023" name="Plant J.">
        <title>The genome of the king protea, Protea cynaroides.</title>
        <authorList>
            <person name="Chang J."/>
            <person name="Duong T.A."/>
            <person name="Schoeman C."/>
            <person name="Ma X."/>
            <person name="Roodt D."/>
            <person name="Barker N."/>
            <person name="Li Z."/>
            <person name="Van de Peer Y."/>
            <person name="Mizrachi E."/>
        </authorList>
    </citation>
    <scope>NUCLEOTIDE SEQUENCE</scope>
    <source>
        <tissue evidence="8">Young leaves</tissue>
    </source>
</reference>
<evidence type="ECO:0000256" key="4">
    <source>
        <dbReference type="ARBA" id="ARBA00023163"/>
    </source>
</evidence>